<dbReference type="InterPro" id="IPR016181">
    <property type="entry name" value="Acyl_CoA_acyltransferase"/>
</dbReference>
<evidence type="ECO:0000313" key="2">
    <source>
        <dbReference type="EMBL" id="EEG36661.1"/>
    </source>
</evidence>
<dbReference type="EMBL" id="ACEP01000067">
    <property type="protein sequence ID" value="EEG36661.1"/>
    <property type="molecule type" value="Genomic_DNA"/>
</dbReference>
<feature type="domain" description="N-acetyltransferase" evidence="1">
    <location>
        <begin position="23"/>
        <end position="178"/>
    </location>
</feature>
<dbReference type="AlphaFoldDB" id="C0EVP1"/>
<organism evidence="2 3">
    <name type="scientific">Anaerobutyricum hallii DSM 3353</name>
    <dbReference type="NCBI Taxonomy" id="411469"/>
    <lineage>
        <taxon>Bacteria</taxon>
        <taxon>Bacillati</taxon>
        <taxon>Bacillota</taxon>
        <taxon>Clostridia</taxon>
        <taxon>Lachnospirales</taxon>
        <taxon>Lachnospiraceae</taxon>
        <taxon>Anaerobutyricum</taxon>
    </lineage>
</organism>
<dbReference type="Gene3D" id="3.40.630.30">
    <property type="match status" value="1"/>
</dbReference>
<comment type="caution">
    <text evidence="2">The sequence shown here is derived from an EMBL/GenBank/DDBJ whole genome shotgun (WGS) entry which is preliminary data.</text>
</comment>
<dbReference type="eggNOG" id="COG3153">
    <property type="taxonomic scope" value="Bacteria"/>
</dbReference>
<evidence type="ECO:0000313" key="3">
    <source>
        <dbReference type="Proteomes" id="UP000003174"/>
    </source>
</evidence>
<sequence>MKNQDYRFLFLRKDIKEMEKSNIMIRLEKKEEHQKVENLVRESFWNVYRPGCLEHYVLHQLRNDLAFVPELDFVMFLNENGKEDKLIGQNMFMRTAIKSDDGRNIPIMTMGPICITPELKRQGYGKALLDYSLDKAAKLGCGAVCFEGNIDFYGKSGFRPASEFNIRYHGLEEGQDASFFLCKELIPGYLNGITGEYATPAGYFVDEKKAEEFDKMFPYKEKKKLPGQLF</sequence>
<protein>
    <submittedName>
        <fullName evidence="2">Acetyltransferase, GNAT family</fullName>
    </submittedName>
</protein>
<evidence type="ECO:0000259" key="1">
    <source>
        <dbReference type="PROSITE" id="PS51186"/>
    </source>
</evidence>
<reference evidence="2 3" key="1">
    <citation type="submission" date="2009-01" db="EMBL/GenBank/DDBJ databases">
        <authorList>
            <person name="Fulton L."/>
            <person name="Clifton S."/>
            <person name="Fulton B."/>
            <person name="Xu J."/>
            <person name="Minx P."/>
            <person name="Pepin K.H."/>
            <person name="Johnson M."/>
            <person name="Bhonagiri V."/>
            <person name="Nash W.E."/>
            <person name="Mardis E.R."/>
            <person name="Wilson R.K."/>
        </authorList>
    </citation>
    <scope>NUCLEOTIDE SEQUENCE [LARGE SCALE GENOMIC DNA]</scope>
    <source>
        <strain evidence="2 3">DSM 3353</strain>
    </source>
</reference>
<dbReference type="Proteomes" id="UP000003174">
    <property type="component" value="Unassembled WGS sequence"/>
</dbReference>
<gene>
    <name evidence="2" type="ORF">EUBHAL_01479</name>
</gene>
<accession>C0EVP1</accession>
<name>C0EVP1_9FIRM</name>
<dbReference type="CDD" id="cd04301">
    <property type="entry name" value="NAT_SF"/>
    <property type="match status" value="1"/>
</dbReference>
<dbReference type="SUPFAM" id="SSF55729">
    <property type="entry name" value="Acyl-CoA N-acyltransferases (Nat)"/>
    <property type="match status" value="1"/>
</dbReference>
<dbReference type="Pfam" id="PF00583">
    <property type="entry name" value="Acetyltransf_1"/>
    <property type="match status" value="1"/>
</dbReference>
<dbReference type="GO" id="GO:0016747">
    <property type="term" value="F:acyltransferase activity, transferring groups other than amino-acyl groups"/>
    <property type="evidence" value="ECO:0007669"/>
    <property type="project" value="InterPro"/>
</dbReference>
<keyword evidence="2" id="KW-0808">Transferase</keyword>
<dbReference type="InterPro" id="IPR000182">
    <property type="entry name" value="GNAT_dom"/>
</dbReference>
<dbReference type="PROSITE" id="PS51186">
    <property type="entry name" value="GNAT"/>
    <property type="match status" value="1"/>
</dbReference>
<reference evidence="2 3" key="2">
    <citation type="submission" date="2009-02" db="EMBL/GenBank/DDBJ databases">
        <title>Draft genome sequence of Eubacterium hallii (DSM 3353).</title>
        <authorList>
            <person name="Sudarsanam P."/>
            <person name="Ley R."/>
            <person name="Guruge J."/>
            <person name="Turnbaugh P.J."/>
            <person name="Mahowald M."/>
            <person name="Liep D."/>
            <person name="Gordon J."/>
        </authorList>
    </citation>
    <scope>NUCLEOTIDE SEQUENCE [LARGE SCALE GENOMIC DNA]</scope>
    <source>
        <strain evidence="2 3">DSM 3353</strain>
    </source>
</reference>
<proteinExistence type="predicted"/>